<organism evidence="2 4">
    <name type="scientific">Bacillus clarus</name>
    <dbReference type="NCBI Taxonomy" id="2338372"/>
    <lineage>
        <taxon>Bacteria</taxon>
        <taxon>Bacillati</taxon>
        <taxon>Bacillota</taxon>
        <taxon>Bacilli</taxon>
        <taxon>Bacillales</taxon>
        <taxon>Bacillaceae</taxon>
        <taxon>Bacillus</taxon>
        <taxon>Bacillus cereus group</taxon>
    </lineage>
</organism>
<sequence length="212" mass="23918">MNKTVAGIVIPDSKLAVEAQEILREYGNDLLWNHSNRVYLFGALQGKKAGLKFDEELLYVSALFHDLGLTKKFSSPDKRFEVDGANAARSFLQQHRMDDESIRLVWDAIALHTTIGIAEHKEPQVSLIYSGVGYDVMGDGYDEISEELREQVVAAFPRDNFKQKILPAFLEGFAHKPETTFGNIKADVCSLLLPGFKRKNFCDCVLHSPWKE</sequence>
<evidence type="ECO:0000313" key="3">
    <source>
        <dbReference type="EMBL" id="RFT65509.1"/>
    </source>
</evidence>
<dbReference type="AlphaFoldDB" id="A0A090YU14"/>
<dbReference type="CDD" id="cd00077">
    <property type="entry name" value="HDc"/>
    <property type="match status" value="1"/>
</dbReference>
<accession>A0A090YU14</accession>
<evidence type="ECO:0000313" key="5">
    <source>
        <dbReference type="Proteomes" id="UP000264294"/>
    </source>
</evidence>
<dbReference type="PANTHER" id="PTHR35569:SF1">
    <property type="entry name" value="CYANAMIDE HYDRATASE DDI2-RELATED"/>
    <property type="match status" value="1"/>
</dbReference>
<dbReference type="PATRIC" id="fig|1405.8.peg.204"/>
<dbReference type="InterPro" id="IPR003607">
    <property type="entry name" value="HD/PDEase_dom"/>
</dbReference>
<evidence type="ECO:0000313" key="4">
    <source>
        <dbReference type="Proteomes" id="UP000029389"/>
    </source>
</evidence>
<dbReference type="RefSeq" id="WP_042978781.1">
    <property type="nucleotide sequence ID" value="NZ_JMQC01000008.1"/>
</dbReference>
<dbReference type="Gene3D" id="1.10.3210.10">
    <property type="entry name" value="Hypothetical protein af1432"/>
    <property type="match status" value="1"/>
</dbReference>
<reference evidence="2 4" key="1">
    <citation type="submission" date="2014-04" db="EMBL/GenBank/DDBJ databases">
        <authorList>
            <person name="Bishop-Lilly K.A."/>
            <person name="Broomall S.M."/>
            <person name="Chain P.S."/>
            <person name="Chertkov O."/>
            <person name="Coyne S.R."/>
            <person name="Daligault H.E."/>
            <person name="Davenport K.W."/>
            <person name="Erkkila T."/>
            <person name="Frey K.G."/>
            <person name="Gibbons H.S."/>
            <person name="Gu W."/>
            <person name="Jaissle J."/>
            <person name="Johnson S.L."/>
            <person name="Koroleva G.I."/>
            <person name="Ladner J.T."/>
            <person name="Lo C.-C."/>
            <person name="Minogue T.D."/>
            <person name="Munk C."/>
            <person name="Palacios G.F."/>
            <person name="Redden C.L."/>
            <person name="Rosenzweig C.N."/>
            <person name="Scholz M.B."/>
            <person name="Teshima H."/>
            <person name="Xu Y."/>
        </authorList>
    </citation>
    <scope>NUCLEOTIDE SEQUENCE [LARGE SCALE GENOMIC DNA]</scope>
    <source>
        <strain evidence="2 4">BHP</strain>
    </source>
</reference>
<dbReference type="InterPro" id="IPR006674">
    <property type="entry name" value="HD_domain"/>
</dbReference>
<dbReference type="EMBL" id="QVOD01000025">
    <property type="protein sequence ID" value="RFT65509.1"/>
    <property type="molecule type" value="Genomic_DNA"/>
</dbReference>
<dbReference type="Proteomes" id="UP000029389">
    <property type="component" value="Unassembled WGS sequence"/>
</dbReference>
<dbReference type="Proteomes" id="UP000264294">
    <property type="component" value="Unassembled WGS sequence"/>
</dbReference>
<reference evidence="3 5" key="2">
    <citation type="submission" date="2018-08" db="EMBL/GenBank/DDBJ databases">
        <title>Bacillus clarus sp. nov. strain PS00077A.</title>
        <authorList>
            <person name="Mendez Acevedo M."/>
            <person name="Carroll L."/>
            <person name="Mukherjee M."/>
            <person name="Wiedmann M."/>
            <person name="Kovac J."/>
        </authorList>
    </citation>
    <scope>NUCLEOTIDE SEQUENCE [LARGE SCALE GENOMIC DNA]</scope>
    <source>
        <strain evidence="3 5">PS00077A</strain>
    </source>
</reference>
<dbReference type="EMBL" id="JMQC01000008">
    <property type="protein sequence ID" value="KFN01915.1"/>
    <property type="molecule type" value="Genomic_DNA"/>
</dbReference>
<dbReference type="SUPFAM" id="SSF109604">
    <property type="entry name" value="HD-domain/PDEase-like"/>
    <property type="match status" value="1"/>
</dbReference>
<dbReference type="PANTHER" id="PTHR35569">
    <property type="entry name" value="CYANAMIDE HYDRATASE DDI2-RELATED"/>
    <property type="match status" value="1"/>
</dbReference>
<protein>
    <submittedName>
        <fullName evidence="2">HD domain protein</fullName>
    </submittedName>
    <submittedName>
        <fullName evidence="3">HD domain-containing protein</fullName>
    </submittedName>
</protein>
<keyword evidence="5" id="KW-1185">Reference proteome</keyword>
<feature type="domain" description="HD" evidence="1">
    <location>
        <begin position="32"/>
        <end position="119"/>
    </location>
</feature>
<proteinExistence type="predicted"/>
<evidence type="ECO:0000313" key="2">
    <source>
        <dbReference type="EMBL" id="KFN01915.1"/>
    </source>
</evidence>
<gene>
    <name evidence="3" type="ORF">D0U04_18650</name>
    <name evidence="2" type="ORF">DJ93_50</name>
</gene>
<evidence type="ECO:0000259" key="1">
    <source>
        <dbReference type="Pfam" id="PF01966"/>
    </source>
</evidence>
<comment type="caution">
    <text evidence="2">The sequence shown here is derived from an EMBL/GenBank/DDBJ whole genome shotgun (WGS) entry which is preliminary data.</text>
</comment>
<name>A0A090YU14_9BACI</name>
<dbReference type="Pfam" id="PF01966">
    <property type="entry name" value="HD"/>
    <property type="match status" value="1"/>
</dbReference>